<reference evidence="3" key="1">
    <citation type="submission" date="2022-12" db="EMBL/GenBank/DDBJ databases">
        <authorList>
            <person name="Krivoruchko A.V."/>
            <person name="Elkin A."/>
        </authorList>
    </citation>
    <scope>NUCLEOTIDE SEQUENCE</scope>
    <source>
        <strain evidence="3">IEGM 1391</strain>
    </source>
</reference>
<comment type="caution">
    <text evidence="3">The sequence shown here is derived from an EMBL/GenBank/DDBJ whole genome shotgun (WGS) entry which is preliminary data.</text>
</comment>
<keyword evidence="1 3" id="KW-0378">Hydrolase</keyword>
<protein>
    <submittedName>
        <fullName evidence="3">Alpha/beta hydrolase</fullName>
    </submittedName>
</protein>
<sequence>MTRRRLVDVAPLIDYESVTAPELLSPTPAEMLTSTLSHRGLVYAAVPGWRPLRLDLHLPAATAGRPWPVVVYVHGGSFVGGVREMGPWTSLPAEGIAVASISYRLAAEASFPEPVEDVRAAVRWVRRNARKFDLDPGRVSLWGSSAGALLSGIAAVSGDTPLGRTVGDGTVPTHVRSVISHYGLSDASALVADAMAGGEAAADSLAEIIELFTGTAATPVSVAAHIADGVRPRYLLVHGDTDTRVGHGQSVRLHRALTFARFESDLSIVPGAGHGTAEFADEVRTELAIAFLRESWKE</sequence>
<dbReference type="GO" id="GO:0016787">
    <property type="term" value="F:hydrolase activity"/>
    <property type="evidence" value="ECO:0007669"/>
    <property type="project" value="UniProtKB-KW"/>
</dbReference>
<dbReference type="RefSeq" id="WP_269606865.1">
    <property type="nucleotide sequence ID" value="NZ_JAPWIJ010000007.1"/>
</dbReference>
<keyword evidence="4" id="KW-1185">Reference proteome</keyword>
<dbReference type="InterPro" id="IPR050300">
    <property type="entry name" value="GDXG_lipolytic_enzyme"/>
</dbReference>
<accession>A0ABT4MHP6</accession>
<dbReference type="EMBL" id="JAPWIJ010000007">
    <property type="protein sequence ID" value="MCZ4520507.1"/>
    <property type="molecule type" value="Genomic_DNA"/>
</dbReference>
<dbReference type="InterPro" id="IPR049492">
    <property type="entry name" value="BD-FAE-like_dom"/>
</dbReference>
<organism evidence="3 4">
    <name type="scientific">Rhodococcus ruber</name>
    <dbReference type="NCBI Taxonomy" id="1830"/>
    <lineage>
        <taxon>Bacteria</taxon>
        <taxon>Bacillati</taxon>
        <taxon>Actinomycetota</taxon>
        <taxon>Actinomycetes</taxon>
        <taxon>Mycobacteriales</taxon>
        <taxon>Nocardiaceae</taxon>
        <taxon>Rhodococcus</taxon>
    </lineage>
</organism>
<name>A0ABT4MHP6_9NOCA</name>
<dbReference type="InterPro" id="IPR029058">
    <property type="entry name" value="AB_hydrolase_fold"/>
</dbReference>
<dbReference type="Pfam" id="PF20434">
    <property type="entry name" value="BD-FAE"/>
    <property type="match status" value="1"/>
</dbReference>
<dbReference type="SUPFAM" id="SSF53474">
    <property type="entry name" value="alpha/beta-Hydrolases"/>
    <property type="match status" value="1"/>
</dbReference>
<dbReference type="Gene3D" id="3.40.50.1820">
    <property type="entry name" value="alpha/beta hydrolase"/>
    <property type="match status" value="1"/>
</dbReference>
<dbReference type="PANTHER" id="PTHR48081:SF13">
    <property type="entry name" value="ALPHA_BETA HYDROLASE"/>
    <property type="match status" value="1"/>
</dbReference>
<dbReference type="PANTHER" id="PTHR48081">
    <property type="entry name" value="AB HYDROLASE SUPERFAMILY PROTEIN C4A8.06C"/>
    <property type="match status" value="1"/>
</dbReference>
<evidence type="ECO:0000313" key="3">
    <source>
        <dbReference type="EMBL" id="MCZ4520507.1"/>
    </source>
</evidence>
<feature type="domain" description="BD-FAE-like" evidence="2">
    <location>
        <begin position="54"/>
        <end position="257"/>
    </location>
</feature>
<evidence type="ECO:0000256" key="1">
    <source>
        <dbReference type="ARBA" id="ARBA00022801"/>
    </source>
</evidence>
<evidence type="ECO:0000259" key="2">
    <source>
        <dbReference type="Pfam" id="PF20434"/>
    </source>
</evidence>
<evidence type="ECO:0000313" key="4">
    <source>
        <dbReference type="Proteomes" id="UP001081071"/>
    </source>
</evidence>
<proteinExistence type="predicted"/>
<gene>
    <name evidence="3" type="ORF">O4220_18505</name>
</gene>
<dbReference type="Proteomes" id="UP001081071">
    <property type="component" value="Unassembled WGS sequence"/>
</dbReference>